<dbReference type="STRING" id="111105.HR09_02045"/>
<comment type="function">
    <text evidence="11">Initiates the restart of stalled replication forks, which reloads the replicative helicase on sites other than the origin of replication. Recognizes and binds to abandoned replication forks and remodels them to uncover a helicase loading site. Promotes assembly of the primosome at these replication forks.</text>
</comment>
<dbReference type="InterPro" id="IPR041236">
    <property type="entry name" value="PriA_C"/>
</dbReference>
<dbReference type="GO" id="GO:0005524">
    <property type="term" value="F:ATP binding"/>
    <property type="evidence" value="ECO:0007669"/>
    <property type="project" value="UniProtKB-UniRule"/>
</dbReference>
<accession>A0A0A2EYE3</accession>
<dbReference type="Pfam" id="PF17764">
    <property type="entry name" value="PriA_3primeBD"/>
    <property type="match status" value="1"/>
</dbReference>
<feature type="region of interest" description="Disordered" evidence="12">
    <location>
        <begin position="284"/>
        <end position="306"/>
    </location>
</feature>
<dbReference type="GO" id="GO:0016787">
    <property type="term" value="F:hydrolase activity"/>
    <property type="evidence" value="ECO:0007669"/>
    <property type="project" value="UniProtKB-KW"/>
</dbReference>
<feature type="domain" description="Primosomal protein N' 3' DNA-binding" evidence="13">
    <location>
        <begin position="5"/>
        <end position="103"/>
    </location>
</feature>
<dbReference type="GO" id="GO:0043138">
    <property type="term" value="F:3'-5' DNA helicase activity"/>
    <property type="evidence" value="ECO:0007669"/>
    <property type="project" value="TreeGrafter"/>
</dbReference>
<keyword evidence="10" id="KW-0413">Isomerase</keyword>
<dbReference type="RefSeq" id="WP_039422257.1">
    <property type="nucleotide sequence ID" value="NZ_JRAI01000082.1"/>
</dbReference>
<gene>
    <name evidence="11" type="primary">priA</name>
    <name evidence="16" type="ORF">HR08_10440</name>
</gene>
<dbReference type="Gene3D" id="3.40.50.300">
    <property type="entry name" value="P-loop containing nucleotide triphosphate hydrolases"/>
    <property type="match status" value="1"/>
</dbReference>
<feature type="binding site" evidence="11">
    <location>
        <position position="569"/>
    </location>
    <ligand>
        <name>Zn(2+)</name>
        <dbReference type="ChEBI" id="CHEBI:29105"/>
        <label>2</label>
    </ligand>
</feature>
<keyword evidence="3 11" id="KW-0479">Metal-binding</keyword>
<keyword evidence="7 11" id="KW-0862">Zinc</keyword>
<evidence type="ECO:0000313" key="17">
    <source>
        <dbReference type="Proteomes" id="UP000030130"/>
    </source>
</evidence>
<feature type="binding site" evidence="11">
    <location>
        <position position="542"/>
    </location>
    <ligand>
        <name>Zn(2+)</name>
        <dbReference type="ChEBI" id="CHEBI:29105"/>
        <label>1</label>
    </ligand>
</feature>
<dbReference type="GO" id="GO:0006310">
    <property type="term" value="P:DNA recombination"/>
    <property type="evidence" value="ECO:0007669"/>
    <property type="project" value="InterPro"/>
</dbReference>
<dbReference type="InterPro" id="IPR041222">
    <property type="entry name" value="PriA_3primeBD"/>
</dbReference>
<dbReference type="GO" id="GO:0006270">
    <property type="term" value="P:DNA replication initiation"/>
    <property type="evidence" value="ECO:0007669"/>
    <property type="project" value="TreeGrafter"/>
</dbReference>
<dbReference type="GO" id="GO:0003677">
    <property type="term" value="F:DNA binding"/>
    <property type="evidence" value="ECO:0007669"/>
    <property type="project" value="UniProtKB-UniRule"/>
</dbReference>
<evidence type="ECO:0000259" key="15">
    <source>
        <dbReference type="Pfam" id="PF18319"/>
    </source>
</evidence>
<dbReference type="InterPro" id="IPR040498">
    <property type="entry name" value="PriA_CRR"/>
</dbReference>
<evidence type="ECO:0000256" key="9">
    <source>
        <dbReference type="ARBA" id="ARBA00023125"/>
    </source>
</evidence>
<evidence type="ECO:0000256" key="5">
    <source>
        <dbReference type="ARBA" id="ARBA00022801"/>
    </source>
</evidence>
<keyword evidence="5" id="KW-0378">Hydrolase</keyword>
<feature type="binding site" evidence="11">
    <location>
        <position position="551"/>
    </location>
    <ligand>
        <name>Zn(2+)</name>
        <dbReference type="ChEBI" id="CHEBI:29105"/>
        <label>2</label>
    </ligand>
</feature>
<evidence type="ECO:0000256" key="1">
    <source>
        <dbReference type="ARBA" id="ARBA00022515"/>
    </source>
</evidence>
<dbReference type="GO" id="GO:0006302">
    <property type="term" value="P:double-strand break repair"/>
    <property type="evidence" value="ECO:0007669"/>
    <property type="project" value="InterPro"/>
</dbReference>
<feature type="binding site" evidence="11">
    <location>
        <position position="579"/>
    </location>
    <ligand>
        <name>Zn(2+)</name>
        <dbReference type="ChEBI" id="CHEBI:29105"/>
        <label>1</label>
    </ligand>
</feature>
<dbReference type="SUPFAM" id="SSF52540">
    <property type="entry name" value="P-loop containing nucleoside triphosphate hydrolases"/>
    <property type="match status" value="2"/>
</dbReference>
<feature type="domain" description="PriA DNA helicase Cys-rich region (CRR)" evidence="15">
    <location>
        <begin position="548"/>
        <end position="574"/>
    </location>
</feature>
<comment type="cofactor">
    <cofactor evidence="11">
        <name>Zn(2+)</name>
        <dbReference type="ChEBI" id="CHEBI:29105"/>
    </cofactor>
    <text evidence="11">Binds 2 zinc ions per subunit.</text>
</comment>
<comment type="caution">
    <text evidence="16">The sequence shown here is derived from an EMBL/GenBank/DDBJ whole genome shotgun (WGS) entry which is preliminary data.</text>
</comment>
<evidence type="ECO:0000313" key="16">
    <source>
        <dbReference type="EMBL" id="KGN83861.1"/>
    </source>
</evidence>
<evidence type="ECO:0000259" key="14">
    <source>
        <dbReference type="Pfam" id="PF18074"/>
    </source>
</evidence>
<feature type="binding site" evidence="11">
    <location>
        <position position="539"/>
    </location>
    <ligand>
        <name>Zn(2+)</name>
        <dbReference type="ChEBI" id="CHEBI:29105"/>
        <label>1</label>
    </ligand>
</feature>
<feature type="binding site" evidence="11">
    <location>
        <position position="566"/>
    </location>
    <ligand>
        <name>Zn(2+)</name>
        <dbReference type="ChEBI" id="CHEBI:29105"/>
        <label>2</label>
    </ligand>
</feature>
<feature type="domain" description="Primosomal protein N C-terminal" evidence="14">
    <location>
        <begin position="738"/>
        <end position="836"/>
    </location>
</feature>
<name>A0A0A2EYE3_9PORP</name>
<dbReference type="OrthoDB" id="9759544at2"/>
<evidence type="ECO:0000256" key="2">
    <source>
        <dbReference type="ARBA" id="ARBA00022705"/>
    </source>
</evidence>
<dbReference type="GO" id="GO:0008270">
    <property type="term" value="F:zinc ion binding"/>
    <property type="evidence" value="ECO:0007669"/>
    <property type="project" value="UniProtKB-UniRule"/>
</dbReference>
<dbReference type="InterPro" id="IPR027417">
    <property type="entry name" value="P-loop_NTPase"/>
</dbReference>
<dbReference type="InterPro" id="IPR042115">
    <property type="entry name" value="PriA_3primeBD_sf"/>
</dbReference>
<evidence type="ECO:0000256" key="6">
    <source>
        <dbReference type="ARBA" id="ARBA00022806"/>
    </source>
</evidence>
<evidence type="ECO:0000259" key="13">
    <source>
        <dbReference type="Pfam" id="PF17764"/>
    </source>
</evidence>
<keyword evidence="4 11" id="KW-0547">Nucleotide-binding</keyword>
<keyword evidence="6" id="KW-0347">Helicase</keyword>
<keyword evidence="9 11" id="KW-0238">DNA-binding</keyword>
<dbReference type="PANTHER" id="PTHR30580">
    <property type="entry name" value="PRIMOSOMAL PROTEIN N"/>
    <property type="match status" value="1"/>
</dbReference>
<feature type="compositionally biased region" description="Basic and acidic residues" evidence="12">
    <location>
        <begin position="287"/>
        <end position="296"/>
    </location>
</feature>
<comment type="subunit">
    <text evidence="11">Component of the replication restart primosome.</text>
</comment>
<comment type="similarity">
    <text evidence="11">Belongs to the helicase family. PriA subfamily.</text>
</comment>
<dbReference type="eggNOG" id="COG1198">
    <property type="taxonomic scope" value="Bacteria"/>
</dbReference>
<feature type="binding site" evidence="11">
    <location>
        <position position="548"/>
    </location>
    <ligand>
        <name>Zn(2+)</name>
        <dbReference type="ChEBI" id="CHEBI:29105"/>
        <label>2</label>
    </ligand>
</feature>
<proteinExistence type="inferred from homology"/>
<dbReference type="AlphaFoldDB" id="A0A0A2EYE3"/>
<dbReference type="Pfam" id="PF18319">
    <property type="entry name" value="Zn_ribbon_PriA"/>
    <property type="match status" value="1"/>
</dbReference>
<dbReference type="Proteomes" id="UP000030130">
    <property type="component" value="Unassembled WGS sequence"/>
</dbReference>
<dbReference type="HAMAP" id="MF_00983">
    <property type="entry name" value="PriA"/>
    <property type="match status" value="1"/>
</dbReference>
<keyword evidence="8 11" id="KW-0067">ATP-binding</keyword>
<organism evidence="16 17">
    <name type="scientific">Porphyromonas gulae</name>
    <dbReference type="NCBI Taxonomy" id="111105"/>
    <lineage>
        <taxon>Bacteria</taxon>
        <taxon>Pseudomonadati</taxon>
        <taxon>Bacteroidota</taxon>
        <taxon>Bacteroidia</taxon>
        <taxon>Bacteroidales</taxon>
        <taxon>Porphyromonadaceae</taxon>
        <taxon>Porphyromonas</taxon>
    </lineage>
</organism>
<dbReference type="PANTHER" id="PTHR30580:SF0">
    <property type="entry name" value="PRIMOSOMAL PROTEIN N"/>
    <property type="match status" value="1"/>
</dbReference>
<evidence type="ECO:0000256" key="11">
    <source>
        <dbReference type="HAMAP-Rule" id="MF_00983"/>
    </source>
</evidence>
<evidence type="ECO:0000256" key="7">
    <source>
        <dbReference type="ARBA" id="ARBA00022833"/>
    </source>
</evidence>
<dbReference type="GO" id="GO:1990077">
    <property type="term" value="C:primosome complex"/>
    <property type="evidence" value="ECO:0007669"/>
    <property type="project" value="UniProtKB-UniRule"/>
</dbReference>
<keyword evidence="2 11" id="KW-0235">DNA replication</keyword>
<dbReference type="Pfam" id="PF18074">
    <property type="entry name" value="PriA_C"/>
    <property type="match status" value="1"/>
</dbReference>
<dbReference type="NCBIfam" id="TIGR00595">
    <property type="entry name" value="priA"/>
    <property type="match status" value="1"/>
</dbReference>
<evidence type="ECO:0000256" key="10">
    <source>
        <dbReference type="ARBA" id="ARBA00023235"/>
    </source>
</evidence>
<evidence type="ECO:0000256" key="3">
    <source>
        <dbReference type="ARBA" id="ARBA00022723"/>
    </source>
</evidence>
<evidence type="ECO:0000256" key="4">
    <source>
        <dbReference type="ARBA" id="ARBA00022741"/>
    </source>
</evidence>
<dbReference type="GO" id="GO:0006269">
    <property type="term" value="P:DNA replication, synthesis of primer"/>
    <property type="evidence" value="ECO:0007669"/>
    <property type="project" value="UniProtKB-KW"/>
</dbReference>
<sequence length="837" mass="94858">MRYAEVLIPLALEGSFHYRLSEELAEKAVVGMRCVVPFGAKRYYTGIIIGLSDKRPNLQISFKEVLLLPDDKPSVTASQLSLWQWLSAYYICTQGEVLRAALPAALLPESRTVIHYNTDFEADSRLSRDEEELLDILESAKERTYTLDALQKAVGKRAIRAFTSLVERGAIRLEEEVKNRYKAKTEAFVRLAEPFRTEEGFASLLDSLHRAPKQSALLLRWAELITEHSLPYSSPIPQRLLAESEPHATVTLSALKKKGIFLSESVTHSVMYSAGGGEYRLWEQPQEEDKAIRSEESSTDSAVSAPLPQKPLSLLYTHDFRRKEKQLLAWTEAVVRSGGQVLYLSPEANKRAGSDTLSTRMAERLGSRLLSYHAFESDAKRVEVWNRLAATEDPCVVLGVRSALFLPFRRLRLIIVDEEQEYLYKQQDPAPRFHTRQVAARLGRLHECPVVLASATPSAEVLHQVRHKACELIAWPDDWVRPRFDLEVIDMGKMRRQRQVGAGDLLSFPLVSAIEETIRQKKMAVILQNRRGFAPYIICSSCGEKLRCIHCDVSLTYHKHSGMLVCHYCGYSRPLPRICPYCKGASGAGGPSSLQPVGYGAERIEEELKRRFPTASILRMDSDMAMSRTKMDEALARLEAKEVDILVGTQLIKGQPYNEHVGLVAVTQLDSILGFPDFRAYERAYQLLYQLMLRSRASRLYVQTNNPGNSFADLLREGDYKAFIGEQLEERQMLFFPPFSRLIRIEFRADEENLAERIASDYAASLAAHLPEQSLSPVLVPPISRLRNAFIRELLLRLPLSFSVSAARNILDTIRTALQTRTQEYKRVRILFDVDPL</sequence>
<dbReference type="EMBL" id="JRAI01000082">
    <property type="protein sequence ID" value="KGN83861.1"/>
    <property type="molecule type" value="Genomic_DNA"/>
</dbReference>
<feature type="binding site" evidence="11">
    <location>
        <position position="582"/>
    </location>
    <ligand>
        <name>Zn(2+)</name>
        <dbReference type="ChEBI" id="CHEBI:29105"/>
        <label>1</label>
    </ligand>
</feature>
<dbReference type="InterPro" id="IPR005259">
    <property type="entry name" value="PriA"/>
</dbReference>
<evidence type="ECO:0000256" key="12">
    <source>
        <dbReference type="SAM" id="MobiDB-lite"/>
    </source>
</evidence>
<comment type="caution">
    <text evidence="11">As this protein does not have any detectable helicase domains, it probably does not have helicase activity.</text>
</comment>
<protein>
    <recommendedName>
        <fullName evidence="11">Probable replication restart protein PriA</fullName>
    </recommendedName>
    <alternativeName>
        <fullName evidence="11">Putative ATP-dependent DNA helicase PriA</fullName>
    </alternativeName>
</protein>
<keyword evidence="1 11" id="KW-0639">Primosome</keyword>
<evidence type="ECO:0000256" key="8">
    <source>
        <dbReference type="ARBA" id="ARBA00022840"/>
    </source>
</evidence>
<reference evidence="16 17" key="1">
    <citation type="submission" date="2014-08" db="EMBL/GenBank/DDBJ databases">
        <title>Porphyromonas gulae strain:COT-052_OH1451 Genome sequencing.</title>
        <authorList>
            <person name="Wallis C."/>
            <person name="Deusch O."/>
            <person name="O'Flynn C."/>
            <person name="Davis I."/>
            <person name="Jospin G."/>
            <person name="Darling A.E."/>
            <person name="Coil D.A."/>
            <person name="Alexiev A."/>
            <person name="Horsfall A."/>
            <person name="Kirkwood N."/>
            <person name="Harris S."/>
            <person name="Eisen J.A."/>
        </authorList>
    </citation>
    <scope>NUCLEOTIDE SEQUENCE [LARGE SCALE GENOMIC DNA]</scope>
    <source>
        <strain evidence="17">COT-052 OH1451</strain>
    </source>
</reference>
<dbReference type="Gene3D" id="3.40.1440.60">
    <property type="entry name" value="PriA, 3(prime) DNA-binding domain"/>
    <property type="match status" value="1"/>
</dbReference>